<dbReference type="GO" id="GO:0009055">
    <property type="term" value="F:electron transfer activity"/>
    <property type="evidence" value="ECO:0007669"/>
    <property type="project" value="InterPro"/>
</dbReference>
<dbReference type="GO" id="GO:0004130">
    <property type="term" value="F:cytochrome-c peroxidase activity"/>
    <property type="evidence" value="ECO:0007669"/>
    <property type="project" value="TreeGrafter"/>
</dbReference>
<keyword evidence="5 14" id="KW-0479">Metal-binding</keyword>
<evidence type="ECO:0000256" key="4">
    <source>
        <dbReference type="ARBA" id="ARBA00022617"/>
    </source>
</evidence>
<comment type="function">
    <text evidence="11">Involved in methylamine metabolism. Essential for the maturation of the beta subunit of MADH, presumably via a step in the biosynthesis of tryptophan tryptophylquinone (TTQ), the cofactor of MADH.</text>
</comment>
<name>A0A9X2ZB08_9FLAO</name>
<keyword evidence="7" id="KW-0574">Periplasm</keyword>
<organism evidence="17 18">
    <name type="scientific">Flavobacterium shii</name>
    <dbReference type="NCBI Taxonomy" id="2987687"/>
    <lineage>
        <taxon>Bacteria</taxon>
        <taxon>Pseudomonadati</taxon>
        <taxon>Bacteroidota</taxon>
        <taxon>Flavobacteriia</taxon>
        <taxon>Flavobacteriales</taxon>
        <taxon>Flavobacteriaceae</taxon>
        <taxon>Flavobacterium</taxon>
    </lineage>
</organism>
<comment type="subcellular location">
    <subcellularLocation>
        <location evidence="1">Periplasm</location>
    </subcellularLocation>
</comment>
<evidence type="ECO:0000259" key="16">
    <source>
        <dbReference type="PROSITE" id="PS51007"/>
    </source>
</evidence>
<dbReference type="GO" id="GO:0042597">
    <property type="term" value="C:periplasmic space"/>
    <property type="evidence" value="ECO:0007669"/>
    <property type="project" value="UniProtKB-SubCell"/>
</dbReference>
<evidence type="ECO:0000256" key="7">
    <source>
        <dbReference type="ARBA" id="ARBA00022764"/>
    </source>
</evidence>
<accession>A0A9X2ZB08</accession>
<dbReference type="SUPFAM" id="SSF46626">
    <property type="entry name" value="Cytochrome c"/>
    <property type="match status" value="2"/>
</dbReference>
<dbReference type="FunFam" id="1.10.760.10:FF:000019">
    <property type="entry name" value="Di-heme cytochrome C peroxidase"/>
    <property type="match status" value="1"/>
</dbReference>
<sequence>MKLKKLVFPLLFLISLTAYKSVEEPDYIDIQELRKLYSSGDPLSWPKARLDKTIDRNIFEDIGVLPNVPYPSYNPYSKEKEMLGKILFFDPRLSSSGQIACASCHNPELGWTDNLTRSFGHDRQTGKRNSMTILNSAYAKTLFWDGRASSLEDQAQFPIGDPLEMNEKLTIAVDKIAKIKGYKSLFEAAFGNDSVSLKRIQYAIATFERSINSPKSKFDLFVTGKSNAFTDKQVLGLHLFRTKAQCINCHSTPYFSDNQFHNDGQTLYGTKNEDLGRYNVTKNISDLGKFRTPTLREVVNTKPWMHHGHFPSLLDVVELYNLGNPSPIQKTHLGTARDSLIPKPDPLLKKLNLNKEEIESLLAFVETLSTPNKRIITPTLPK</sequence>
<comment type="cofactor">
    <cofactor evidence="13">
        <name>heme</name>
        <dbReference type="ChEBI" id="CHEBI:30413"/>
    </cofactor>
    <text evidence="13">Binds 2 heme groups.</text>
</comment>
<keyword evidence="3" id="KW-0813">Transport</keyword>
<keyword evidence="10 14" id="KW-0408">Iron</keyword>
<evidence type="ECO:0000256" key="8">
    <source>
        <dbReference type="ARBA" id="ARBA00022982"/>
    </source>
</evidence>
<feature type="binding site" description="axial binding residue" evidence="14">
    <location>
        <position position="250"/>
    </location>
    <ligand>
        <name>heme c</name>
        <dbReference type="ChEBI" id="CHEBI:61717"/>
        <label>2</label>
    </ligand>
    <ligandPart>
        <name>Fe</name>
        <dbReference type="ChEBI" id="CHEBI:18248"/>
    </ligandPart>
</feature>
<keyword evidence="18" id="KW-1185">Reference proteome</keyword>
<keyword evidence="6 15" id="KW-0732">Signal</keyword>
<dbReference type="PANTHER" id="PTHR30600">
    <property type="entry name" value="CYTOCHROME C PEROXIDASE-RELATED"/>
    <property type="match status" value="1"/>
</dbReference>
<dbReference type="GO" id="GO:0046872">
    <property type="term" value="F:metal ion binding"/>
    <property type="evidence" value="ECO:0007669"/>
    <property type="project" value="UniProtKB-KW"/>
</dbReference>
<proteinExistence type="predicted"/>
<evidence type="ECO:0000256" key="2">
    <source>
        <dbReference type="ARBA" id="ARBA00004856"/>
    </source>
</evidence>
<dbReference type="Gene3D" id="1.10.760.10">
    <property type="entry name" value="Cytochrome c-like domain"/>
    <property type="match status" value="2"/>
</dbReference>
<keyword evidence="9" id="KW-0560">Oxidoreductase</keyword>
<feature type="binding site" description="covalent" evidence="13">
    <location>
        <position position="249"/>
    </location>
    <ligand>
        <name>heme c</name>
        <dbReference type="ChEBI" id="CHEBI:61717"/>
        <label>2</label>
    </ligand>
</feature>
<dbReference type="Proteomes" id="UP001151079">
    <property type="component" value="Unassembled WGS sequence"/>
</dbReference>
<evidence type="ECO:0000313" key="18">
    <source>
        <dbReference type="Proteomes" id="UP001151079"/>
    </source>
</evidence>
<evidence type="ECO:0000256" key="6">
    <source>
        <dbReference type="ARBA" id="ARBA00022729"/>
    </source>
</evidence>
<dbReference type="AlphaFoldDB" id="A0A9X2ZB08"/>
<evidence type="ECO:0000256" key="12">
    <source>
        <dbReference type="ARBA" id="ARBA00073576"/>
    </source>
</evidence>
<feature type="signal peptide" evidence="15">
    <location>
        <begin position="1"/>
        <end position="20"/>
    </location>
</feature>
<dbReference type="PIRSF" id="PIRSF000294">
    <property type="entry name" value="Cytochrome-c_peroxidase"/>
    <property type="match status" value="1"/>
</dbReference>
<gene>
    <name evidence="17" type="ORF">OIU83_05355</name>
</gene>
<evidence type="ECO:0000256" key="15">
    <source>
        <dbReference type="SAM" id="SignalP"/>
    </source>
</evidence>
<dbReference type="EMBL" id="JAOZEW010000004">
    <property type="protein sequence ID" value="MCV9927065.1"/>
    <property type="molecule type" value="Genomic_DNA"/>
</dbReference>
<comment type="pathway">
    <text evidence="2">One-carbon metabolism; methylamine degradation.</text>
</comment>
<feature type="binding site" description="covalent" evidence="13">
    <location>
        <position position="101"/>
    </location>
    <ligand>
        <name>heme c</name>
        <dbReference type="ChEBI" id="CHEBI:61717"/>
        <label>1</label>
    </ligand>
</feature>
<dbReference type="InterPro" id="IPR004852">
    <property type="entry name" value="Di-haem_cyt_c_peroxidsae"/>
</dbReference>
<feature type="binding site" description="axial binding residue" evidence="14">
    <location>
        <position position="121"/>
    </location>
    <ligand>
        <name>heme c</name>
        <dbReference type="ChEBI" id="CHEBI:61717"/>
        <label>1</label>
    </ligand>
    <ligandPart>
        <name>Fe</name>
        <dbReference type="ChEBI" id="CHEBI:18248"/>
    </ligandPart>
</feature>
<dbReference type="InterPro" id="IPR009056">
    <property type="entry name" value="Cyt_c-like_dom"/>
</dbReference>
<dbReference type="PROSITE" id="PS51007">
    <property type="entry name" value="CYTC"/>
    <property type="match status" value="1"/>
</dbReference>
<dbReference type="InterPro" id="IPR026259">
    <property type="entry name" value="MauG/Cytc_peroxidase"/>
</dbReference>
<feature type="binding site" description="axial binding residue" evidence="14">
    <location>
        <position position="105"/>
    </location>
    <ligand>
        <name>heme c</name>
        <dbReference type="ChEBI" id="CHEBI:61717"/>
        <label>1</label>
    </ligand>
    <ligandPart>
        <name>Fe</name>
        <dbReference type="ChEBI" id="CHEBI:18248"/>
    </ligandPart>
</feature>
<protein>
    <recommendedName>
        <fullName evidence="12">Methylamine utilization protein MauG</fullName>
    </recommendedName>
</protein>
<evidence type="ECO:0000256" key="11">
    <source>
        <dbReference type="ARBA" id="ARBA00058991"/>
    </source>
</evidence>
<evidence type="ECO:0000313" key="17">
    <source>
        <dbReference type="EMBL" id="MCV9927065.1"/>
    </source>
</evidence>
<evidence type="ECO:0000256" key="13">
    <source>
        <dbReference type="PIRSR" id="PIRSR000294-1"/>
    </source>
</evidence>
<evidence type="ECO:0000256" key="14">
    <source>
        <dbReference type="PIRSR" id="PIRSR000294-2"/>
    </source>
</evidence>
<keyword evidence="17" id="KW-0575">Peroxidase</keyword>
<feature type="domain" description="Cytochrome c" evidence="16">
    <location>
        <begin position="231"/>
        <end position="369"/>
    </location>
</feature>
<feature type="chain" id="PRO_5040769170" description="Methylamine utilization protein MauG" evidence="15">
    <location>
        <begin position="21"/>
        <end position="382"/>
    </location>
</feature>
<dbReference type="InterPro" id="IPR036909">
    <property type="entry name" value="Cyt_c-like_dom_sf"/>
</dbReference>
<evidence type="ECO:0000256" key="10">
    <source>
        <dbReference type="ARBA" id="ARBA00023004"/>
    </source>
</evidence>
<comment type="PTM">
    <text evidence="13">Binds 2 heme groups per subunit.</text>
</comment>
<keyword evidence="4 13" id="KW-0349">Heme</keyword>
<evidence type="ECO:0000256" key="1">
    <source>
        <dbReference type="ARBA" id="ARBA00004418"/>
    </source>
</evidence>
<dbReference type="GO" id="GO:0020037">
    <property type="term" value="F:heme binding"/>
    <property type="evidence" value="ECO:0007669"/>
    <property type="project" value="InterPro"/>
</dbReference>
<keyword evidence="8" id="KW-0249">Electron transport</keyword>
<evidence type="ECO:0000256" key="5">
    <source>
        <dbReference type="ARBA" id="ARBA00022723"/>
    </source>
</evidence>
<dbReference type="PANTHER" id="PTHR30600:SF10">
    <property type="entry name" value="BLL6722 PROTEIN"/>
    <property type="match status" value="1"/>
</dbReference>
<feature type="binding site" description="covalent" evidence="13">
    <location>
        <position position="104"/>
    </location>
    <ligand>
        <name>heme c</name>
        <dbReference type="ChEBI" id="CHEBI:61717"/>
        <label>1</label>
    </ligand>
</feature>
<feature type="binding site" description="covalent" evidence="13">
    <location>
        <position position="246"/>
    </location>
    <ligand>
        <name>heme c</name>
        <dbReference type="ChEBI" id="CHEBI:61717"/>
        <label>2</label>
    </ligand>
</feature>
<dbReference type="RefSeq" id="WP_264205242.1">
    <property type="nucleotide sequence ID" value="NZ_JAOZEW010000004.1"/>
</dbReference>
<dbReference type="Pfam" id="PF03150">
    <property type="entry name" value="CCP_MauG"/>
    <property type="match status" value="1"/>
</dbReference>
<evidence type="ECO:0000256" key="9">
    <source>
        <dbReference type="ARBA" id="ARBA00023002"/>
    </source>
</evidence>
<comment type="caution">
    <text evidence="17">The sequence shown here is derived from an EMBL/GenBank/DDBJ whole genome shotgun (WGS) entry which is preliminary data.</text>
</comment>
<reference evidence="17" key="1">
    <citation type="submission" date="2022-10" db="EMBL/GenBank/DDBJ databases">
        <title>Two novel species of Flavobacterium.</title>
        <authorList>
            <person name="Liu Q."/>
            <person name="Xin Y.-H."/>
        </authorList>
    </citation>
    <scope>NUCLEOTIDE SEQUENCE</scope>
    <source>
        <strain evidence="17">LS1R49</strain>
    </source>
</reference>
<dbReference type="InterPro" id="IPR051395">
    <property type="entry name" value="Cytochrome_c_Peroxidase/MauG"/>
</dbReference>
<evidence type="ECO:0000256" key="3">
    <source>
        <dbReference type="ARBA" id="ARBA00022448"/>
    </source>
</evidence>